<dbReference type="InterPro" id="IPR025965">
    <property type="entry name" value="FlgD/Vpr_Ig-like"/>
</dbReference>
<dbReference type="InterPro" id="IPR000209">
    <property type="entry name" value="Peptidase_S8/S53_dom"/>
</dbReference>
<dbReference type="Gene3D" id="2.60.40.4070">
    <property type="match status" value="1"/>
</dbReference>
<dbReference type="InterPro" id="IPR036852">
    <property type="entry name" value="Peptidase_S8/S53_dom_sf"/>
</dbReference>
<evidence type="ECO:0000256" key="4">
    <source>
        <dbReference type="ARBA" id="ARBA00022825"/>
    </source>
</evidence>
<proteinExistence type="inferred from homology"/>
<evidence type="ECO:0000256" key="5">
    <source>
        <dbReference type="PIRSR" id="PIRSR615500-1"/>
    </source>
</evidence>
<dbReference type="InterPro" id="IPR026444">
    <property type="entry name" value="Secre_tail"/>
</dbReference>
<reference evidence="9" key="1">
    <citation type="journal article" date="2020" name="mSystems">
        <title>Genome- and Community-Level Interaction Insights into Carbon Utilization and Element Cycling Functions of Hydrothermarchaeota in Hydrothermal Sediment.</title>
        <authorList>
            <person name="Zhou Z."/>
            <person name="Liu Y."/>
            <person name="Xu W."/>
            <person name="Pan J."/>
            <person name="Luo Z.H."/>
            <person name="Li M."/>
        </authorList>
    </citation>
    <scope>NUCLEOTIDE SEQUENCE [LARGE SCALE GENOMIC DNA]</scope>
    <source>
        <strain evidence="9">SpSt-258</strain>
    </source>
</reference>
<keyword evidence="4 6" id="KW-0720">Serine protease</keyword>
<evidence type="ECO:0000256" key="3">
    <source>
        <dbReference type="ARBA" id="ARBA00022801"/>
    </source>
</evidence>
<keyword evidence="2 6" id="KW-0645">Protease</keyword>
<dbReference type="Pfam" id="PF00082">
    <property type="entry name" value="Peptidase_S8"/>
    <property type="match status" value="1"/>
</dbReference>
<protein>
    <submittedName>
        <fullName evidence="9">T9SS type A sorting domain-containing protein</fullName>
    </submittedName>
</protein>
<dbReference type="Gene3D" id="2.60.120.260">
    <property type="entry name" value="Galactose-binding domain-like"/>
    <property type="match status" value="1"/>
</dbReference>
<dbReference type="PANTHER" id="PTHR43806:SF11">
    <property type="entry name" value="CEREVISIN-RELATED"/>
    <property type="match status" value="1"/>
</dbReference>
<evidence type="ECO:0000259" key="7">
    <source>
        <dbReference type="Pfam" id="PF00082"/>
    </source>
</evidence>
<evidence type="ECO:0000259" key="8">
    <source>
        <dbReference type="Pfam" id="PF13860"/>
    </source>
</evidence>
<feature type="domain" description="Peptidase S8/S53" evidence="7">
    <location>
        <begin position="159"/>
        <end position="438"/>
    </location>
</feature>
<dbReference type="InterPro" id="IPR023828">
    <property type="entry name" value="Peptidase_S8_Ser-AS"/>
</dbReference>
<dbReference type="PROSITE" id="PS51892">
    <property type="entry name" value="SUBTILASE"/>
    <property type="match status" value="1"/>
</dbReference>
<sequence>MLIFLSLVAILVPPDVQGKLTDELKAQINKALPDEMVSCIVIMKEAYPYEAMEVYPIKERIRAYRQIAEISQQPLIDWLSVRSDAIIHQRFWVINGFYLEAKPEMILEIARRPDVGWISHNGEVHIIAEPSDVKIDSRGTTWGIRKIKADSCWAAGYTGQGIILGETDTGVDYTHPALQGKWSGYWKVASGFPPSTTPYDDHNHGTHCMGTIMGGDGPGPFTEDIGIAFNAKFVAAKVLGSNGSGSFAQCAEGLQFMADLKDSVDIKAVSNSWAGSSGADTFFYPITRTYISIGIVPVFANGNSGPNPGTVRLPGSYSNVIGVGATDSTEAIANFSSRGPAPDQPPFNDPSTWLRSDWNLTKPQISAPGVAVYSCIPNGGYATWQGTSMATPHVAGSIGLICQKNPTLDPKVIYDILLDNVDTPSQGAPYPNNNYGWGRLNVWKAVQATPTVNQPYISILSTQITDPPPGGNNNGQIEPGETGQMVVNIKNLGGQTGTNTTGTLQSYDNFVSVMNNFYNFGTIPPQGSASNSSNPYIFKAHNLTPPGHIARIGLIIHSDGPHDTLDFDDTVFYSIQIGNPPVPYAIYEDDFEYGSGIDSFLNYWDKTGNWNRSTNSYHSPTHSAYSGAVNENVMTLTLKNAVNLTGFTNPQLSIWHRYRFEDGIFLDSAVIQISTNGGTTWARLWRYDWLQGDTMRWTEATFSLSSYISNNVKIRFALDADAFFQNYADWWVDDFKITVPTDNEPPYFTNTTRWTDTSFTGPFPVRSTITDASGVDSAYLYYRINSGAWQKLVMTHQGSNIYQATIPSQALYTTVHYYLWARDKWITPNSGCDPVGAPQDGYYAFYIRPVGMIEQKGEARVITFSVSPNPFKKNLTIRYMIQDTGCTIPDINLKIYDVTGRVVKSFNLATCYSLLATSVVWDGEDDSGRKLPSGVYLIRLETEGFKKNEKVILLR</sequence>
<keyword evidence="3 6" id="KW-0378">Hydrolase</keyword>
<dbReference type="Gene3D" id="3.40.50.200">
    <property type="entry name" value="Peptidase S8/S53 domain"/>
    <property type="match status" value="1"/>
</dbReference>
<gene>
    <name evidence="9" type="ORF">ENP86_04435</name>
</gene>
<dbReference type="InterPro" id="IPR050131">
    <property type="entry name" value="Peptidase_S8_subtilisin-like"/>
</dbReference>
<dbReference type="PRINTS" id="PR00723">
    <property type="entry name" value="SUBTILISIN"/>
</dbReference>
<dbReference type="Pfam" id="PF13860">
    <property type="entry name" value="FlgD_ig"/>
    <property type="match status" value="1"/>
</dbReference>
<feature type="active site" description="Charge relay system" evidence="5 6">
    <location>
        <position position="204"/>
    </location>
</feature>
<evidence type="ECO:0000256" key="1">
    <source>
        <dbReference type="ARBA" id="ARBA00011073"/>
    </source>
</evidence>
<dbReference type="EMBL" id="DSKY01000012">
    <property type="protein sequence ID" value="HDY58783.1"/>
    <property type="molecule type" value="Genomic_DNA"/>
</dbReference>
<comment type="similarity">
    <text evidence="1 6">Belongs to the peptidase S8 family.</text>
</comment>
<feature type="active site" description="Charge relay system" evidence="5 6">
    <location>
        <position position="388"/>
    </location>
</feature>
<name>A0A7V0Z538_UNCW3</name>
<dbReference type="AlphaFoldDB" id="A0A7V0Z538"/>
<comment type="caution">
    <text evidence="9">The sequence shown here is derived from an EMBL/GenBank/DDBJ whole genome shotgun (WGS) entry which is preliminary data.</text>
</comment>
<dbReference type="SUPFAM" id="SSF52743">
    <property type="entry name" value="Subtilisin-like"/>
    <property type="match status" value="1"/>
</dbReference>
<dbReference type="SUPFAM" id="SSF49899">
    <property type="entry name" value="Concanavalin A-like lectins/glucanases"/>
    <property type="match status" value="1"/>
</dbReference>
<feature type="active site" description="Charge relay system" evidence="5 6">
    <location>
        <position position="168"/>
    </location>
</feature>
<feature type="domain" description="FlgD/Vpr Ig-like" evidence="8">
    <location>
        <begin position="890"/>
        <end position="942"/>
    </location>
</feature>
<dbReference type="PANTHER" id="PTHR43806">
    <property type="entry name" value="PEPTIDASE S8"/>
    <property type="match status" value="1"/>
</dbReference>
<accession>A0A7V0Z538</accession>
<evidence type="ECO:0000256" key="2">
    <source>
        <dbReference type="ARBA" id="ARBA00022670"/>
    </source>
</evidence>
<dbReference type="InterPro" id="IPR015500">
    <property type="entry name" value="Peptidase_S8_subtilisin-rel"/>
</dbReference>
<dbReference type="NCBIfam" id="TIGR04183">
    <property type="entry name" value="Por_Secre_tail"/>
    <property type="match status" value="1"/>
</dbReference>
<dbReference type="GO" id="GO:0006508">
    <property type="term" value="P:proteolysis"/>
    <property type="evidence" value="ECO:0007669"/>
    <property type="project" value="UniProtKB-KW"/>
</dbReference>
<dbReference type="GO" id="GO:0004252">
    <property type="term" value="F:serine-type endopeptidase activity"/>
    <property type="evidence" value="ECO:0007669"/>
    <property type="project" value="UniProtKB-UniRule"/>
</dbReference>
<dbReference type="PROSITE" id="PS00138">
    <property type="entry name" value="SUBTILASE_SER"/>
    <property type="match status" value="1"/>
</dbReference>
<evidence type="ECO:0000313" key="9">
    <source>
        <dbReference type="EMBL" id="HDY58783.1"/>
    </source>
</evidence>
<organism evidence="9">
    <name type="scientific">candidate division WOR-3 bacterium</name>
    <dbReference type="NCBI Taxonomy" id="2052148"/>
    <lineage>
        <taxon>Bacteria</taxon>
        <taxon>Bacteria division WOR-3</taxon>
    </lineage>
</organism>
<evidence type="ECO:0000256" key="6">
    <source>
        <dbReference type="PROSITE-ProRule" id="PRU01240"/>
    </source>
</evidence>
<dbReference type="InterPro" id="IPR013320">
    <property type="entry name" value="ConA-like_dom_sf"/>
</dbReference>